<evidence type="ECO:0000256" key="1">
    <source>
        <dbReference type="SAM" id="MobiDB-lite"/>
    </source>
</evidence>
<comment type="caution">
    <text evidence="2">The sequence shown here is derived from an EMBL/GenBank/DDBJ whole genome shotgun (WGS) entry which is preliminary data.</text>
</comment>
<name>A0AAN8WWP2_HALRR</name>
<keyword evidence="3" id="KW-1185">Reference proteome</keyword>
<organism evidence="2 3">
    <name type="scientific">Halocaridina rubra</name>
    <name type="common">Hawaiian red shrimp</name>
    <dbReference type="NCBI Taxonomy" id="373956"/>
    <lineage>
        <taxon>Eukaryota</taxon>
        <taxon>Metazoa</taxon>
        <taxon>Ecdysozoa</taxon>
        <taxon>Arthropoda</taxon>
        <taxon>Crustacea</taxon>
        <taxon>Multicrustacea</taxon>
        <taxon>Malacostraca</taxon>
        <taxon>Eumalacostraca</taxon>
        <taxon>Eucarida</taxon>
        <taxon>Decapoda</taxon>
        <taxon>Pleocyemata</taxon>
        <taxon>Caridea</taxon>
        <taxon>Atyoidea</taxon>
        <taxon>Atyidae</taxon>
        <taxon>Halocaridina</taxon>
    </lineage>
</organism>
<proteinExistence type="predicted"/>
<dbReference type="EMBL" id="JAXCGZ010013519">
    <property type="protein sequence ID" value="KAK7072377.1"/>
    <property type="molecule type" value="Genomic_DNA"/>
</dbReference>
<feature type="compositionally biased region" description="Polar residues" evidence="1">
    <location>
        <begin position="122"/>
        <end position="131"/>
    </location>
</feature>
<feature type="compositionally biased region" description="Polar residues" evidence="1">
    <location>
        <begin position="187"/>
        <end position="218"/>
    </location>
</feature>
<evidence type="ECO:0000313" key="2">
    <source>
        <dbReference type="EMBL" id="KAK7072377.1"/>
    </source>
</evidence>
<feature type="compositionally biased region" description="Polar residues" evidence="1">
    <location>
        <begin position="146"/>
        <end position="162"/>
    </location>
</feature>
<reference evidence="2 3" key="1">
    <citation type="submission" date="2023-11" db="EMBL/GenBank/DDBJ databases">
        <title>Halocaridina rubra genome assembly.</title>
        <authorList>
            <person name="Smith C."/>
        </authorList>
    </citation>
    <scope>NUCLEOTIDE SEQUENCE [LARGE SCALE GENOMIC DNA]</scope>
    <source>
        <strain evidence="2">EP-1</strain>
        <tissue evidence="2">Whole</tissue>
    </source>
</reference>
<feature type="compositionally biased region" description="Basic residues" evidence="1">
    <location>
        <begin position="44"/>
        <end position="55"/>
    </location>
</feature>
<dbReference type="AlphaFoldDB" id="A0AAN8WWP2"/>
<sequence>MHKGKAKSHPTSIYSVEYSPQREGSESPDLGLDESPYQQPMTPRRVKRQNRHRASGRSQGRGTQGRGSQRSRRQQYVNPVNRLMDKANESSTSTDSYHPAGASRGTAGGRQGHSNPMYVHSRPNSMYSMNGTPPGAQDPTERPPSVHSSYSNYHGQRPSLNPNPYGRPVQPLNANLIGGNNHRRPQALSNGHTNPLSSGPTSTFGSVRSLAYSSNGTVRSDRERPPPYMFGINSETVI</sequence>
<accession>A0AAN8WWP2</accession>
<dbReference type="Proteomes" id="UP001381693">
    <property type="component" value="Unassembled WGS sequence"/>
</dbReference>
<protein>
    <submittedName>
        <fullName evidence="2">Uncharacterized protein</fullName>
    </submittedName>
</protein>
<gene>
    <name evidence="2" type="ORF">SK128_017969</name>
</gene>
<feature type="region of interest" description="Disordered" evidence="1">
    <location>
        <begin position="1"/>
        <end position="238"/>
    </location>
</feature>
<evidence type="ECO:0000313" key="3">
    <source>
        <dbReference type="Proteomes" id="UP001381693"/>
    </source>
</evidence>